<evidence type="ECO:0000313" key="4">
    <source>
        <dbReference type="Proteomes" id="UP000617734"/>
    </source>
</evidence>
<proteinExistence type="predicted"/>
<dbReference type="AlphaFoldDB" id="A0A919KQC5"/>
<reference evidence="3" key="2">
    <citation type="submission" date="2020-09" db="EMBL/GenBank/DDBJ databases">
        <authorList>
            <person name="Sun Q."/>
            <person name="Ohkuma M."/>
        </authorList>
    </citation>
    <scope>NUCLEOTIDE SEQUENCE</scope>
    <source>
        <strain evidence="3">JCM 4646</strain>
    </source>
</reference>
<reference evidence="3" key="1">
    <citation type="journal article" date="2014" name="Int. J. Syst. Evol. Microbiol.">
        <title>Complete genome sequence of Corynebacterium casei LMG S-19264T (=DSM 44701T), isolated from a smear-ripened cheese.</title>
        <authorList>
            <consortium name="US DOE Joint Genome Institute (JGI-PGF)"/>
            <person name="Walter F."/>
            <person name="Albersmeier A."/>
            <person name="Kalinowski J."/>
            <person name="Ruckert C."/>
        </authorList>
    </citation>
    <scope>NUCLEOTIDE SEQUENCE</scope>
    <source>
        <strain evidence="3">JCM 4646</strain>
    </source>
</reference>
<dbReference type="Pfam" id="PF13229">
    <property type="entry name" value="Beta_helix"/>
    <property type="match status" value="1"/>
</dbReference>
<dbReference type="InterPro" id="IPR011050">
    <property type="entry name" value="Pectin_lyase_fold/virulence"/>
</dbReference>
<evidence type="ECO:0000313" key="3">
    <source>
        <dbReference type="EMBL" id="GHH69220.1"/>
    </source>
</evidence>
<dbReference type="SMART" id="SM00710">
    <property type="entry name" value="PbH1"/>
    <property type="match status" value="6"/>
</dbReference>
<dbReference type="Proteomes" id="UP000617734">
    <property type="component" value="Unassembled WGS sequence"/>
</dbReference>
<dbReference type="InterPro" id="IPR006626">
    <property type="entry name" value="PbH1"/>
</dbReference>
<dbReference type="InterPro" id="IPR039448">
    <property type="entry name" value="Beta_helix"/>
</dbReference>
<dbReference type="Gene3D" id="2.160.20.10">
    <property type="entry name" value="Single-stranded right-handed beta-helix, Pectin lyase-like"/>
    <property type="match status" value="1"/>
</dbReference>
<dbReference type="InterPro" id="IPR012334">
    <property type="entry name" value="Pectin_lyas_fold"/>
</dbReference>
<evidence type="ECO:0000256" key="1">
    <source>
        <dbReference type="SAM" id="SignalP"/>
    </source>
</evidence>
<feature type="signal peptide" evidence="1">
    <location>
        <begin position="1"/>
        <end position="24"/>
    </location>
</feature>
<name>A0A919KQC5_9ACTN</name>
<comment type="caution">
    <text evidence="3">The sequence shown here is derived from an EMBL/GenBank/DDBJ whole genome shotgun (WGS) entry which is preliminary data.</text>
</comment>
<evidence type="ECO:0000259" key="2">
    <source>
        <dbReference type="Pfam" id="PF13229"/>
    </source>
</evidence>
<gene>
    <name evidence="3" type="ORF">GCM10018781_27410</name>
</gene>
<keyword evidence="4" id="KW-1185">Reference proteome</keyword>
<protein>
    <recommendedName>
        <fullName evidence="2">Right handed beta helix domain-containing protein</fullName>
    </recommendedName>
</protein>
<dbReference type="RefSeq" id="WP_190211088.1">
    <property type="nucleotide sequence ID" value="NZ_BNBO01000012.1"/>
</dbReference>
<feature type="chain" id="PRO_5038788308" description="Right handed beta helix domain-containing protein" evidence="1">
    <location>
        <begin position="25"/>
        <end position="699"/>
    </location>
</feature>
<organism evidence="3 4">
    <name type="scientific">Kitasatospora indigofera</name>
    <dbReference type="NCBI Taxonomy" id="67307"/>
    <lineage>
        <taxon>Bacteria</taxon>
        <taxon>Bacillati</taxon>
        <taxon>Actinomycetota</taxon>
        <taxon>Actinomycetes</taxon>
        <taxon>Kitasatosporales</taxon>
        <taxon>Streptomycetaceae</taxon>
        <taxon>Kitasatospora</taxon>
    </lineage>
</organism>
<accession>A0A919KQC5</accession>
<feature type="domain" description="Right handed beta helix" evidence="2">
    <location>
        <begin position="118"/>
        <end position="317"/>
    </location>
</feature>
<sequence length="699" mass="70310">MNSFGRTTTSLLGAAALVAGLALGTGTGTTASATGTSYFLDCSAGSAGSGTQSSPWNSLSGANAHVFGPGDTLSLKAGTTCTGTLQPQGSGAAGQPASITAYGTGAAPVVDGAGATAGVRLVDQSYWTVSDLHVKNDASDRGLRDGVLVESTTSAHKAGIVITGLEVSDTSGWGDKTGANAPWFSASAGIVVKVSGTGAGHFDGITVTDNHIHDTGGGGIKLAGDTSTKHTSVRIAGNTIDEAGGDGIVVHNSASPLVEHNTATDLGLGKYPFVAGNFAGMWPYNSSNPTFQYNSVGGSKPSTFDATAWDCDISVTGTCTYQYNYSYGNAGGFYLNCVSGCVSNPASAGPSTTDVVLRYNVAVDDCRLVLSSGAPGTHYIYNNTFYCPSRPVVDTIGNNKVMKNNIFVAPSGSFATGSGVVLDSNVYYGGIAAPAGDTHAVTTDPRLTGDSAAKGLRLRSGSPALGSGAVIADNGGLDFFGHAVPATGSPNRGAYQGDGADEALPITSLYNETGVTADDNATAGGHASATLSGRTFSGDALEAAGLTPGRQVTTAGVTFTWHPGRYGTPDNIHATGQTVAVSGTGSTLGIVGFATSNAPSAQGTLRFSDGSTQAFTLALTDWWNTSATNGNTLVKQVSHQNQHDVAYNDASTPAYNHTASLWLDKIALPAGKQLTSVTLPAGTGTSGTALHVFAMAVAP</sequence>
<dbReference type="GeneID" id="95358510"/>
<dbReference type="SUPFAM" id="SSF51126">
    <property type="entry name" value="Pectin lyase-like"/>
    <property type="match status" value="2"/>
</dbReference>
<keyword evidence="1" id="KW-0732">Signal</keyword>
<dbReference type="EMBL" id="BNBO01000012">
    <property type="protein sequence ID" value="GHH69220.1"/>
    <property type="molecule type" value="Genomic_DNA"/>
</dbReference>